<dbReference type="AlphaFoldDB" id="A0A0F9YBK0"/>
<dbReference type="InterPro" id="IPR005225">
    <property type="entry name" value="Small_GTP-bd"/>
</dbReference>
<keyword evidence="2" id="KW-0547">Nucleotide-binding</keyword>
<dbReference type="NCBIfam" id="TIGR01393">
    <property type="entry name" value="lepA"/>
    <property type="match status" value="1"/>
</dbReference>
<dbReference type="CDD" id="cd16260">
    <property type="entry name" value="EF4_III"/>
    <property type="match status" value="1"/>
</dbReference>
<dbReference type="Pfam" id="PF06421">
    <property type="entry name" value="LepA_C"/>
    <property type="match status" value="1"/>
</dbReference>
<evidence type="ECO:0000313" key="7">
    <source>
        <dbReference type="EMBL" id="KKO09592.1"/>
    </source>
</evidence>
<dbReference type="InterPro" id="IPR035654">
    <property type="entry name" value="LepA_IV"/>
</dbReference>
<keyword evidence="5" id="KW-0342">GTP-binding</keyword>
<dbReference type="NCBIfam" id="TIGR00231">
    <property type="entry name" value="small_GTP"/>
    <property type="match status" value="1"/>
</dbReference>
<dbReference type="InterPro" id="IPR013842">
    <property type="entry name" value="LepA_CTD"/>
</dbReference>
<organism evidence="7">
    <name type="scientific">marine sediment metagenome</name>
    <dbReference type="NCBI Taxonomy" id="412755"/>
    <lineage>
        <taxon>unclassified sequences</taxon>
        <taxon>metagenomes</taxon>
        <taxon>ecological metagenomes</taxon>
    </lineage>
</organism>
<dbReference type="FunFam" id="3.30.70.240:FF:000007">
    <property type="entry name" value="Translation factor GUF1, mitochondrial"/>
    <property type="match status" value="1"/>
</dbReference>
<dbReference type="GO" id="GO:0043022">
    <property type="term" value="F:ribosome binding"/>
    <property type="evidence" value="ECO:0007669"/>
    <property type="project" value="TreeGrafter"/>
</dbReference>
<dbReference type="InterPro" id="IPR027417">
    <property type="entry name" value="P-loop_NTPase"/>
</dbReference>
<dbReference type="SUPFAM" id="SSF52540">
    <property type="entry name" value="P-loop containing nucleoside triphosphate hydrolases"/>
    <property type="match status" value="1"/>
</dbReference>
<dbReference type="InterPro" id="IPR000795">
    <property type="entry name" value="T_Tr_GTP-bd_dom"/>
</dbReference>
<proteinExistence type="inferred from homology"/>
<dbReference type="Pfam" id="PF00009">
    <property type="entry name" value="GTP_EFTU"/>
    <property type="match status" value="1"/>
</dbReference>
<dbReference type="Gene3D" id="3.30.70.870">
    <property type="entry name" value="Elongation Factor G (Translational Gtpase), domain 3"/>
    <property type="match status" value="1"/>
</dbReference>
<dbReference type="PANTHER" id="PTHR43512">
    <property type="entry name" value="TRANSLATION FACTOR GUF1-RELATED"/>
    <property type="match status" value="1"/>
</dbReference>
<keyword evidence="4" id="KW-0648">Protein biosynthesis</keyword>
<dbReference type="InterPro" id="IPR035647">
    <property type="entry name" value="EFG_III/V"/>
</dbReference>
<dbReference type="Gene3D" id="3.30.70.240">
    <property type="match status" value="1"/>
</dbReference>
<keyword evidence="3" id="KW-0378">Hydrolase</keyword>
<dbReference type="FunFam" id="3.30.70.2570:FF:000001">
    <property type="entry name" value="Translation factor GUF1, mitochondrial"/>
    <property type="match status" value="1"/>
</dbReference>
<dbReference type="HAMAP" id="MF_00071">
    <property type="entry name" value="LepA"/>
    <property type="match status" value="1"/>
</dbReference>
<comment type="caution">
    <text evidence="7">The sequence shown here is derived from an EMBL/GenBank/DDBJ whole genome shotgun (WGS) entry which is preliminary data.</text>
</comment>
<dbReference type="SUPFAM" id="SSF54980">
    <property type="entry name" value="EF-G C-terminal domain-like"/>
    <property type="match status" value="2"/>
</dbReference>
<dbReference type="GO" id="GO:0045727">
    <property type="term" value="P:positive regulation of translation"/>
    <property type="evidence" value="ECO:0007669"/>
    <property type="project" value="TreeGrafter"/>
</dbReference>
<comment type="similarity">
    <text evidence="1">Belongs to the TRAFAC class translation factor GTPase superfamily. Classic translation factor GTPase family. LepA subfamily.</text>
</comment>
<dbReference type="CDD" id="cd03709">
    <property type="entry name" value="lepA_C"/>
    <property type="match status" value="1"/>
</dbReference>
<dbReference type="Gene3D" id="3.30.70.2570">
    <property type="entry name" value="Elongation factor 4, C-terminal domain"/>
    <property type="match status" value="1"/>
</dbReference>
<protein>
    <recommendedName>
        <fullName evidence="6">Tr-type G domain-containing protein</fullName>
    </recommendedName>
</protein>
<dbReference type="FunFam" id="3.40.50.300:FF:000078">
    <property type="entry name" value="Elongation factor 4"/>
    <property type="match status" value="1"/>
</dbReference>
<evidence type="ECO:0000256" key="2">
    <source>
        <dbReference type="ARBA" id="ARBA00022741"/>
    </source>
</evidence>
<gene>
    <name evidence="7" type="ORF">LCGC14_0030850</name>
</gene>
<dbReference type="InterPro" id="IPR006297">
    <property type="entry name" value="EF-4"/>
</dbReference>
<evidence type="ECO:0000256" key="4">
    <source>
        <dbReference type="ARBA" id="ARBA00022917"/>
    </source>
</evidence>
<dbReference type="CDD" id="cd03699">
    <property type="entry name" value="EF4_II"/>
    <property type="match status" value="1"/>
</dbReference>
<dbReference type="PANTHER" id="PTHR43512:SF4">
    <property type="entry name" value="TRANSLATION FACTOR GUF1 HOMOLOG, CHLOROPLASTIC"/>
    <property type="match status" value="1"/>
</dbReference>
<dbReference type="GO" id="GO:0003924">
    <property type="term" value="F:GTPase activity"/>
    <property type="evidence" value="ECO:0007669"/>
    <property type="project" value="InterPro"/>
</dbReference>
<dbReference type="InterPro" id="IPR000640">
    <property type="entry name" value="EFG_V-like"/>
</dbReference>
<accession>A0A0F9YBK0</accession>
<sequence>MASPPLFGYTRGLFSGTSPSTAMSGNQVWKILAVSDLSLIRNFSIIAHIDHGKSTLADRFIQICGGLTEREMAEQVLDSMDLERERGITIKAHSVTLYYTARDGKTYQLNFIDTPGHVDFHYEVSRSLAACEGALLVVDAAQGVEAQSVANCYTAIEQGLEVMPVLNKIDLPQAEPERVMAEIESVIGIDATDAVACSAKSGVGVEDVLERLIKVIPPPVGEVEAPLQALIIDSWFDNYLGVVSLVRVKHGRIKKGDKVLVKSTGKIHQVDSVGVFNPKHSETVDLKAGEVGFIIAGIKDIHGAPVGDTLTLSNTPDVDMLPGFKKVKPQVYAGLFPVSSDDFEDFREALSKLTLNDASLHFEPESSDALGFGFRCGFLGMLHMEIIQERLEREYDLDLITTAPTVVFEVLKKDGTLIYVDNPSYLPDPSMIEEMREPIVRANILVPQPHLGGVITLCVEKRGVQHDMLFLGTQVQVVYDLPMNEVVLDFFDRLKSVSRGYASLDYSFDRFQAAKLVRLDVLINAEKVDALALIVHRDNAAYKGRQLVEKMKELIPRQMFDVAIQAAIGGQVVARSTVKALRKNVIAKCYGGDASRKKKLLEKQKAGKKRMKQVGNVEIPQEAFLAVLKVDN</sequence>
<dbReference type="CDD" id="cd01890">
    <property type="entry name" value="LepA"/>
    <property type="match status" value="1"/>
</dbReference>
<dbReference type="Gene3D" id="2.40.30.10">
    <property type="entry name" value="Translation factors"/>
    <property type="match status" value="1"/>
</dbReference>
<dbReference type="PROSITE" id="PS51722">
    <property type="entry name" value="G_TR_2"/>
    <property type="match status" value="1"/>
</dbReference>
<reference evidence="7" key="1">
    <citation type="journal article" date="2015" name="Nature">
        <title>Complex archaea that bridge the gap between prokaryotes and eukaryotes.</title>
        <authorList>
            <person name="Spang A."/>
            <person name="Saw J.H."/>
            <person name="Jorgensen S.L."/>
            <person name="Zaremba-Niedzwiedzka K."/>
            <person name="Martijn J."/>
            <person name="Lind A.E."/>
            <person name="van Eijk R."/>
            <person name="Schleper C."/>
            <person name="Guy L."/>
            <person name="Ettema T.J."/>
        </authorList>
    </citation>
    <scope>NUCLEOTIDE SEQUENCE</scope>
</reference>
<dbReference type="Pfam" id="PF03144">
    <property type="entry name" value="GTP_EFTU_D2"/>
    <property type="match status" value="1"/>
</dbReference>
<evidence type="ECO:0000256" key="3">
    <source>
        <dbReference type="ARBA" id="ARBA00022801"/>
    </source>
</evidence>
<evidence type="ECO:0000259" key="6">
    <source>
        <dbReference type="PROSITE" id="PS51722"/>
    </source>
</evidence>
<dbReference type="FunFam" id="2.40.30.10:FF:000015">
    <property type="entry name" value="Translation factor GUF1, mitochondrial"/>
    <property type="match status" value="1"/>
</dbReference>
<dbReference type="EMBL" id="LAZR01000006">
    <property type="protein sequence ID" value="KKO09592.1"/>
    <property type="molecule type" value="Genomic_DNA"/>
</dbReference>
<dbReference type="Pfam" id="PF00679">
    <property type="entry name" value="EFG_C"/>
    <property type="match status" value="1"/>
</dbReference>
<dbReference type="GO" id="GO:0006412">
    <property type="term" value="P:translation"/>
    <property type="evidence" value="ECO:0007669"/>
    <property type="project" value="UniProtKB-KW"/>
</dbReference>
<evidence type="ECO:0000256" key="1">
    <source>
        <dbReference type="ARBA" id="ARBA00005454"/>
    </source>
</evidence>
<feature type="domain" description="Tr-type G" evidence="6">
    <location>
        <begin position="38"/>
        <end position="220"/>
    </location>
</feature>
<dbReference type="FunFam" id="3.30.70.870:FF:000004">
    <property type="entry name" value="Translation factor GUF1, mitochondrial"/>
    <property type="match status" value="1"/>
</dbReference>
<evidence type="ECO:0000256" key="5">
    <source>
        <dbReference type="ARBA" id="ARBA00023134"/>
    </source>
</evidence>
<name>A0A0F9YBK0_9ZZZZ</name>
<dbReference type="InterPro" id="IPR004161">
    <property type="entry name" value="EFTu-like_2"/>
</dbReference>
<dbReference type="InterPro" id="IPR038363">
    <property type="entry name" value="LepA_C_sf"/>
</dbReference>
<dbReference type="PRINTS" id="PR00315">
    <property type="entry name" value="ELONGATNFCT"/>
</dbReference>
<dbReference type="Gene3D" id="3.40.50.300">
    <property type="entry name" value="P-loop containing nucleotide triphosphate hydrolases"/>
    <property type="match status" value="1"/>
</dbReference>
<dbReference type="GO" id="GO:0005525">
    <property type="term" value="F:GTP binding"/>
    <property type="evidence" value="ECO:0007669"/>
    <property type="project" value="UniProtKB-KW"/>
</dbReference>